<dbReference type="Proteomes" id="UP001221898">
    <property type="component" value="Unassembled WGS sequence"/>
</dbReference>
<organism evidence="1 2">
    <name type="scientific">Aldrovandia affinis</name>
    <dbReference type="NCBI Taxonomy" id="143900"/>
    <lineage>
        <taxon>Eukaryota</taxon>
        <taxon>Metazoa</taxon>
        <taxon>Chordata</taxon>
        <taxon>Craniata</taxon>
        <taxon>Vertebrata</taxon>
        <taxon>Euteleostomi</taxon>
        <taxon>Actinopterygii</taxon>
        <taxon>Neopterygii</taxon>
        <taxon>Teleostei</taxon>
        <taxon>Notacanthiformes</taxon>
        <taxon>Halosauridae</taxon>
        <taxon>Aldrovandia</taxon>
    </lineage>
</organism>
<reference evidence="1" key="1">
    <citation type="journal article" date="2023" name="Science">
        <title>Genome structures resolve the early diversification of teleost fishes.</title>
        <authorList>
            <person name="Parey E."/>
            <person name="Louis A."/>
            <person name="Montfort J."/>
            <person name="Bouchez O."/>
            <person name="Roques C."/>
            <person name="Iampietro C."/>
            <person name="Lluch J."/>
            <person name="Castinel A."/>
            <person name="Donnadieu C."/>
            <person name="Desvignes T."/>
            <person name="Floi Bucao C."/>
            <person name="Jouanno E."/>
            <person name="Wen M."/>
            <person name="Mejri S."/>
            <person name="Dirks R."/>
            <person name="Jansen H."/>
            <person name="Henkel C."/>
            <person name="Chen W.J."/>
            <person name="Zahm M."/>
            <person name="Cabau C."/>
            <person name="Klopp C."/>
            <person name="Thompson A.W."/>
            <person name="Robinson-Rechavi M."/>
            <person name="Braasch I."/>
            <person name="Lecointre G."/>
            <person name="Bobe J."/>
            <person name="Postlethwait J.H."/>
            <person name="Berthelot C."/>
            <person name="Roest Crollius H."/>
            <person name="Guiguen Y."/>
        </authorList>
    </citation>
    <scope>NUCLEOTIDE SEQUENCE</scope>
    <source>
        <strain evidence="1">NC1722</strain>
    </source>
</reference>
<evidence type="ECO:0000313" key="1">
    <source>
        <dbReference type="EMBL" id="KAJ8417171.1"/>
    </source>
</evidence>
<protein>
    <submittedName>
        <fullName evidence="1">Uncharacterized protein</fullName>
    </submittedName>
</protein>
<dbReference type="EMBL" id="JAINUG010000004">
    <property type="protein sequence ID" value="KAJ8417171.1"/>
    <property type="molecule type" value="Genomic_DNA"/>
</dbReference>
<comment type="caution">
    <text evidence="1">The sequence shown here is derived from an EMBL/GenBank/DDBJ whole genome shotgun (WGS) entry which is preliminary data.</text>
</comment>
<dbReference type="AlphaFoldDB" id="A0AAD7TBM0"/>
<sequence length="146" mass="15347">MSAGPRYHLSPSSERSRQAQCECGLGLLFLSLLWEGPDPANVPLLRSLRAPHTCEVRSSSFVFICSSSQEPLVTLPCEREAWGGPSDVTLGSAQGCPVSQRNSQGVAEPHTSGAQLLCLPTRPGNPQASDTSHMGGLGFLGAELCG</sequence>
<accession>A0AAD7TBM0</accession>
<name>A0AAD7TBM0_9TELE</name>
<proteinExistence type="predicted"/>
<evidence type="ECO:0000313" key="2">
    <source>
        <dbReference type="Proteomes" id="UP001221898"/>
    </source>
</evidence>
<keyword evidence="2" id="KW-1185">Reference proteome</keyword>
<gene>
    <name evidence="1" type="ORF">AAFF_G00283980</name>
</gene>